<comment type="similarity">
    <text evidence="2 11">Belongs to the WhiB family.</text>
</comment>
<dbReference type="HAMAP" id="MF_01479">
    <property type="entry name" value="WhiB"/>
    <property type="match status" value="1"/>
</dbReference>
<dbReference type="EMBL" id="CAJB01000353">
    <property type="protein sequence ID" value="CCH79348.1"/>
    <property type="molecule type" value="Genomic_DNA"/>
</dbReference>
<evidence type="ECO:0000256" key="4">
    <source>
        <dbReference type="ARBA" id="ARBA00022723"/>
    </source>
</evidence>
<evidence type="ECO:0000256" key="2">
    <source>
        <dbReference type="ARBA" id="ARBA00006597"/>
    </source>
</evidence>
<dbReference type="InterPro" id="IPR003482">
    <property type="entry name" value="Whib"/>
</dbReference>
<dbReference type="PROSITE" id="PS51674">
    <property type="entry name" value="4FE4S_WBL"/>
    <property type="match status" value="1"/>
</dbReference>
<keyword evidence="7 11" id="KW-0805">Transcription regulation</keyword>
<reference evidence="13 14" key="1">
    <citation type="journal article" date="2013" name="ISME J.">
        <title>A metabolic model for members of the genus Tetrasphaera involved in enhanced biological phosphorus removal.</title>
        <authorList>
            <person name="Kristiansen R."/>
            <person name="Nguyen H.T.T."/>
            <person name="Saunders A.M."/>
            <person name="Nielsen J.L."/>
            <person name="Wimmer R."/>
            <person name="Le V.Q."/>
            <person name="McIlroy S.J."/>
            <person name="Petrovski S."/>
            <person name="Seviour R.J."/>
            <person name="Calteau A."/>
            <person name="Nielsen K.L."/>
            <person name="Nielsen P.H."/>
        </authorList>
    </citation>
    <scope>NUCLEOTIDE SEQUENCE [LARGE SCALE GENOMIC DNA]</scope>
    <source>
        <strain evidence="13 14">T1-X7</strain>
    </source>
</reference>
<dbReference type="InterPro" id="IPR034768">
    <property type="entry name" value="4FE4S_WBL"/>
</dbReference>
<evidence type="ECO:0000259" key="12">
    <source>
        <dbReference type="PROSITE" id="PS51674"/>
    </source>
</evidence>
<comment type="cofactor">
    <cofactor evidence="11">
        <name>[4Fe-4S] cluster</name>
        <dbReference type="ChEBI" id="CHEBI:49883"/>
    </cofactor>
    <text evidence="11">Binds 1 [4Fe-4S] cluster per subunit. Following nitrosylation of the [4Fe-4S] cluster binds 1 [4Fe-8(NO)] cluster per subunit.</text>
</comment>
<evidence type="ECO:0000256" key="5">
    <source>
        <dbReference type="ARBA" id="ARBA00023004"/>
    </source>
</evidence>
<evidence type="ECO:0000256" key="3">
    <source>
        <dbReference type="ARBA" id="ARBA00022485"/>
    </source>
</evidence>
<dbReference type="GO" id="GO:0003677">
    <property type="term" value="F:DNA binding"/>
    <property type="evidence" value="ECO:0007669"/>
    <property type="project" value="UniProtKB-UniRule"/>
</dbReference>
<accession>A0A077LZH0</accession>
<feature type="binding site" evidence="11">
    <location>
        <position position="23"/>
    </location>
    <ligand>
        <name>[4Fe-4S] cluster</name>
        <dbReference type="ChEBI" id="CHEBI:49883"/>
    </ligand>
</feature>
<evidence type="ECO:0000256" key="1">
    <source>
        <dbReference type="ARBA" id="ARBA00004496"/>
    </source>
</evidence>
<proteinExistence type="inferred from homology"/>
<organism evidence="13 14">
    <name type="scientific">Nostocoides japonicum T1-X7</name>
    <dbReference type="NCBI Taxonomy" id="1194083"/>
    <lineage>
        <taxon>Bacteria</taxon>
        <taxon>Bacillati</taxon>
        <taxon>Actinomycetota</taxon>
        <taxon>Actinomycetes</taxon>
        <taxon>Micrococcales</taxon>
        <taxon>Intrasporangiaceae</taxon>
        <taxon>Nostocoides</taxon>
    </lineage>
</organism>
<comment type="caution">
    <text evidence="13">The sequence shown here is derived from an EMBL/GenBank/DDBJ whole genome shotgun (WGS) entry which is preliminary data.</text>
</comment>
<comment type="subcellular location">
    <subcellularLocation>
        <location evidence="1 11">Cytoplasm</location>
    </subcellularLocation>
</comment>
<evidence type="ECO:0000313" key="14">
    <source>
        <dbReference type="Proteomes" id="UP000035721"/>
    </source>
</evidence>
<comment type="function">
    <text evidence="11">Acts as a transcriptional regulator. Probably redox-responsive. The apo- but not holo-form probably binds DNA.</text>
</comment>
<dbReference type="GO" id="GO:0045454">
    <property type="term" value="P:cell redox homeostasis"/>
    <property type="evidence" value="ECO:0007669"/>
    <property type="project" value="TreeGrafter"/>
</dbReference>
<keyword evidence="5 11" id="KW-0408">Iron</keyword>
<dbReference type="GO" id="GO:0046872">
    <property type="term" value="F:metal ion binding"/>
    <property type="evidence" value="ECO:0007669"/>
    <property type="project" value="UniProtKB-KW"/>
</dbReference>
<dbReference type="STRING" id="1194083.BN12_4160025"/>
<comment type="PTM">
    <text evidence="11">Upon Fe-S cluster removal intramolecular disulfide bonds are formed.</text>
</comment>
<keyword evidence="4 11" id="KW-0479">Metal-binding</keyword>
<dbReference type="GO" id="GO:0035731">
    <property type="term" value="F:dinitrosyl-iron complex binding"/>
    <property type="evidence" value="ECO:0007669"/>
    <property type="project" value="UniProtKB-UniRule"/>
</dbReference>
<keyword evidence="3 11" id="KW-0004">4Fe-4S</keyword>
<keyword evidence="14" id="KW-1185">Reference proteome</keyword>
<dbReference type="GO" id="GO:0047134">
    <property type="term" value="F:protein-disulfide reductase [NAD(P)H] activity"/>
    <property type="evidence" value="ECO:0007669"/>
    <property type="project" value="TreeGrafter"/>
</dbReference>
<feature type="binding site" evidence="11">
    <location>
        <position position="53"/>
    </location>
    <ligand>
        <name>[4Fe-4S] cluster</name>
        <dbReference type="ChEBI" id="CHEBI:49883"/>
    </ligand>
</feature>
<evidence type="ECO:0000256" key="8">
    <source>
        <dbReference type="ARBA" id="ARBA00023125"/>
    </source>
</evidence>
<sequence>MSQPTHLPPPLLDVYGWQDLAACAHLDVNVFFEFDGVRGRRLAMREERAKRVCRSCPVVEKCLAHALVSEPYGVWGGLTARERVGLRARRDAVAS</sequence>
<feature type="binding site" evidence="11">
    <location>
        <position position="62"/>
    </location>
    <ligand>
        <name>[4Fe-4S] cluster</name>
        <dbReference type="ChEBI" id="CHEBI:49883"/>
    </ligand>
</feature>
<keyword evidence="8 11" id="KW-0238">DNA-binding</keyword>
<keyword evidence="9 11" id="KW-1015">Disulfide bond</keyword>
<dbReference type="GO" id="GO:0045892">
    <property type="term" value="P:negative regulation of DNA-templated transcription"/>
    <property type="evidence" value="ECO:0007669"/>
    <property type="project" value="TreeGrafter"/>
</dbReference>
<dbReference type="GO" id="GO:0005737">
    <property type="term" value="C:cytoplasm"/>
    <property type="evidence" value="ECO:0007669"/>
    <property type="project" value="UniProtKB-SubCell"/>
</dbReference>
<feature type="domain" description="4Fe-4S Wbl-type" evidence="12">
    <location>
        <begin position="22"/>
        <end position="85"/>
    </location>
</feature>
<evidence type="ECO:0000256" key="7">
    <source>
        <dbReference type="ARBA" id="ARBA00023015"/>
    </source>
</evidence>
<feature type="binding site" evidence="11">
    <location>
        <position position="56"/>
    </location>
    <ligand>
        <name>[4Fe-4S] cluster</name>
        <dbReference type="ChEBI" id="CHEBI:49883"/>
    </ligand>
</feature>
<gene>
    <name evidence="11" type="primary">whiB</name>
    <name evidence="13" type="ORF">BN12_4160025</name>
</gene>
<evidence type="ECO:0000256" key="6">
    <source>
        <dbReference type="ARBA" id="ARBA00023014"/>
    </source>
</evidence>
<dbReference type="PANTHER" id="PTHR38839">
    <property type="entry name" value="TRANSCRIPTIONAL REGULATOR WHID-RELATED"/>
    <property type="match status" value="1"/>
</dbReference>
<evidence type="ECO:0000256" key="10">
    <source>
        <dbReference type="ARBA" id="ARBA00023163"/>
    </source>
</evidence>
<keyword evidence="11" id="KW-0963">Cytoplasm</keyword>
<keyword evidence="6 11" id="KW-0411">Iron-sulfur</keyword>
<dbReference type="AlphaFoldDB" id="A0A077LZH0"/>
<protein>
    <recommendedName>
        <fullName evidence="11">Transcriptional regulator WhiB</fullName>
    </recommendedName>
</protein>
<evidence type="ECO:0000313" key="13">
    <source>
        <dbReference type="EMBL" id="CCH79348.1"/>
    </source>
</evidence>
<dbReference type="Proteomes" id="UP000035721">
    <property type="component" value="Unassembled WGS sequence"/>
</dbReference>
<dbReference type="RefSeq" id="WP_048555802.1">
    <property type="nucleotide sequence ID" value="NZ_HF570958.1"/>
</dbReference>
<comment type="PTM">
    <text evidence="11">The Fe-S cluster can be nitrosylated by nitric oxide (NO).</text>
</comment>
<evidence type="ECO:0000256" key="11">
    <source>
        <dbReference type="HAMAP-Rule" id="MF_01479"/>
    </source>
</evidence>
<dbReference type="GO" id="GO:0051539">
    <property type="term" value="F:4 iron, 4 sulfur cluster binding"/>
    <property type="evidence" value="ECO:0007669"/>
    <property type="project" value="UniProtKB-UniRule"/>
</dbReference>
<keyword evidence="10 11" id="KW-0804">Transcription</keyword>
<name>A0A077LZH0_9MICO</name>
<dbReference type="Pfam" id="PF02467">
    <property type="entry name" value="Whib"/>
    <property type="match status" value="1"/>
</dbReference>
<dbReference type="OrthoDB" id="4870319at2"/>
<evidence type="ECO:0000256" key="9">
    <source>
        <dbReference type="ARBA" id="ARBA00023157"/>
    </source>
</evidence>